<evidence type="ECO:0000256" key="2">
    <source>
        <dbReference type="SAM" id="MobiDB-lite"/>
    </source>
</evidence>
<sequence length="1311" mass="148839">MSITWDKTWMWHPDFTESDNETAGRFVHFRKNIFVNNAIPSSLRIQITADTRYKLYINEQLVTFGPVKGDASLWFFDEIDIGPYLQGGQNIIGFHVLRLFYATNYAPSFPRLPSGGLRIFVPDHVDNIWASQVQSSTEWETAIDQATVLRVDQSEDQFLHIYEYVPTAETALLWTRATLLEYKISTGNRTPWNLSPRLLPPPQLRTVTPSAIRNINSCLPHEPWTGMLKGDGSSLCLKAGTTHSVDLEFSEHTTAFLRFCFRRPPSGGSILRITYSESYEDDPESVPWIRRKRDRCDYDRKLLGPQDLYTLQGQRSTAAGLGYYADENTREIFQPYHFRTFRFIKLEIEVSSSSDLLFEGLEAESFSYPLQVQAEFKVPPGDDVIDSDKLWSTSVRTLKNCMHDCYEDCPFYEQLQYAMDTRSSALFTYNISGDDRLARQAILQIHNSFQASVGLTMSRAPTHRPQFIPFFSLYWICMVNDHLTYFNDVAFVSEFVHVVDAVVGYFHRRIDPKFGLTACDLGPGVWNFVDWAPQWKPHGIPPAIHRTGFSTYGNQLYAYTLRTASELMKAVERPALAEEYLARADRISSALKTHCFDGTFFTDTITTMAKPLADYSQHCQVWAVLSGAVAGEEAQHLLRQSSTRDHFTKESVAMSFYTLRAFALAGGSLYHEHFHRFWDPWRFQLRQNVTTWVEDDVTDSRERPPQRGALQRQSTGLPVAQSRPAMRFISVDHVLQHASEIPSGQPRVPPTPQRPVLVGGATATGARRASAGPGGLPNLQSRTGGQSMPSRTTKISEKLVLLPETDDKPGSDEDLDEEASKIARQMEEEENRPLRDEELDVLRKRGGIRGKSYAERLPKVQRKEKLARLTAYCTAQSYKMQSTAEFLRKKHEAKTKLYDDCLYVIYSLPLLNGTEGYRVRSRPIVKTPGSGKTVLDLEIERSEQRTYHEGYFDESAFSGSPLNGNGYDDSSHRHREQSPDDPSSSPLARLAPDAKNFAEMFLFSYGVVVFWNFTEHQEKDILADLTFAQNENGLSLITRPLDEEDFETEEFHFEYSADVKRPRIFNDMITLLPRSDHMVKLTISHAIAQSTKLCLFEERMSETMLDAQHVPKRLALTGELNMTRTEIVKILGRLFKSRVDINLSSNILDVPNFFWDSEPTLHPLYVAIREYLEIDPRIKVLNERCRVFLDLAEILADSVADAKMSYITWIIIVLIIISILVTVTEVGLRFGILSKNNGKAGGENNVVVPLISAAGGPSTQLSLPGSVKWELEKRNVSVDELRLWSRMLCEEEEGATAACGNRIVGETYAGV</sequence>
<comment type="caution">
    <text evidence="6">The sequence shown here is derived from an EMBL/GenBank/DDBJ whole genome shotgun (WGS) entry which is preliminary data.</text>
</comment>
<dbReference type="GO" id="GO:0005739">
    <property type="term" value="C:mitochondrion"/>
    <property type="evidence" value="ECO:0007669"/>
    <property type="project" value="UniProtKB-ARBA"/>
</dbReference>
<reference evidence="6" key="2">
    <citation type="submission" date="2020-11" db="EMBL/GenBank/DDBJ databases">
        <title>Whole genome sequencing of Colletotrichum sp.</title>
        <authorList>
            <person name="Li H."/>
        </authorList>
    </citation>
    <scope>NUCLEOTIDE SEQUENCE</scope>
    <source>
        <strain evidence="6">CkLH20</strain>
    </source>
</reference>
<dbReference type="InterPro" id="IPR012341">
    <property type="entry name" value="6hp_glycosidase-like_sf"/>
</dbReference>
<gene>
    <name evidence="6" type="ORF">CkaCkLH20_04109</name>
</gene>
<dbReference type="InterPro" id="IPR035396">
    <property type="entry name" value="Bac_rhamnosid6H"/>
</dbReference>
<reference evidence="6" key="1">
    <citation type="submission" date="2020-03" db="EMBL/GenBank/DDBJ databases">
        <authorList>
            <person name="He L."/>
        </authorList>
    </citation>
    <scope>NUCLEOTIDE SEQUENCE</scope>
    <source>
        <strain evidence="6">CkLH20</strain>
    </source>
</reference>
<keyword evidence="3" id="KW-0472">Membrane</keyword>
<dbReference type="OrthoDB" id="18302at2759"/>
<evidence type="ECO:0000259" key="4">
    <source>
        <dbReference type="Pfam" id="PF02582"/>
    </source>
</evidence>
<dbReference type="InterPro" id="IPR051624">
    <property type="entry name" value="RMD1/Sad1-interacting"/>
</dbReference>
<dbReference type="InterPro" id="IPR003734">
    <property type="entry name" value="DUF155"/>
</dbReference>
<dbReference type="Pfam" id="PF17389">
    <property type="entry name" value="Bac_rhamnosid6H"/>
    <property type="match status" value="1"/>
</dbReference>
<feature type="region of interest" description="Disordered" evidence="2">
    <location>
        <begin position="953"/>
        <end position="989"/>
    </location>
</feature>
<dbReference type="GeneID" id="62159902"/>
<comment type="similarity">
    <text evidence="1">Belongs to the RMD1/sif2 family.</text>
</comment>
<keyword evidence="3" id="KW-1133">Transmembrane helix</keyword>
<evidence type="ECO:0000313" key="7">
    <source>
        <dbReference type="Proteomes" id="UP000781932"/>
    </source>
</evidence>
<feature type="region of interest" description="Disordered" evidence="2">
    <location>
        <begin position="696"/>
        <end position="723"/>
    </location>
</feature>
<feature type="region of interest" description="Disordered" evidence="2">
    <location>
        <begin position="763"/>
        <end position="819"/>
    </location>
</feature>
<keyword evidence="7" id="KW-1185">Reference proteome</keyword>
<feature type="domain" description="DUF155" evidence="4">
    <location>
        <begin position="1000"/>
        <end position="1182"/>
    </location>
</feature>
<dbReference type="PANTHER" id="PTHR16255:SF4">
    <property type="entry name" value="SPORULATION PROTEIN RMD8"/>
    <property type="match status" value="1"/>
</dbReference>
<dbReference type="SUPFAM" id="SSF48208">
    <property type="entry name" value="Six-hairpin glycosidases"/>
    <property type="match status" value="1"/>
</dbReference>
<dbReference type="Proteomes" id="UP000781932">
    <property type="component" value="Unassembled WGS sequence"/>
</dbReference>
<feature type="transmembrane region" description="Helical" evidence="3">
    <location>
        <begin position="1206"/>
        <end position="1228"/>
    </location>
</feature>
<dbReference type="InterPro" id="IPR008928">
    <property type="entry name" value="6-hairpin_glycosidase_sf"/>
</dbReference>
<accession>A0A9P6IA78</accession>
<evidence type="ECO:0000259" key="5">
    <source>
        <dbReference type="Pfam" id="PF17389"/>
    </source>
</evidence>
<dbReference type="GO" id="GO:0003824">
    <property type="term" value="F:catalytic activity"/>
    <property type="evidence" value="ECO:0007669"/>
    <property type="project" value="UniProtKB-ARBA"/>
</dbReference>
<feature type="domain" description="Alpha-L-rhamnosidase six-hairpin glycosidase" evidence="5">
    <location>
        <begin position="388"/>
        <end position="612"/>
    </location>
</feature>
<organism evidence="6 7">
    <name type="scientific">Colletotrichum karsti</name>
    <dbReference type="NCBI Taxonomy" id="1095194"/>
    <lineage>
        <taxon>Eukaryota</taxon>
        <taxon>Fungi</taxon>
        <taxon>Dikarya</taxon>
        <taxon>Ascomycota</taxon>
        <taxon>Pezizomycotina</taxon>
        <taxon>Sordariomycetes</taxon>
        <taxon>Hypocreomycetidae</taxon>
        <taxon>Glomerellales</taxon>
        <taxon>Glomerellaceae</taxon>
        <taxon>Colletotrichum</taxon>
        <taxon>Colletotrichum boninense species complex</taxon>
    </lineage>
</organism>
<protein>
    <recommendedName>
        <fullName evidence="8">DUF155 domain-containing protein</fullName>
    </recommendedName>
</protein>
<dbReference type="GO" id="GO:0005975">
    <property type="term" value="P:carbohydrate metabolic process"/>
    <property type="evidence" value="ECO:0007669"/>
    <property type="project" value="InterPro"/>
</dbReference>
<dbReference type="EMBL" id="JAATWM020000010">
    <property type="protein sequence ID" value="KAF9878617.1"/>
    <property type="molecule type" value="Genomic_DNA"/>
</dbReference>
<feature type="compositionally biased region" description="Polar residues" evidence="2">
    <location>
        <begin position="778"/>
        <end position="793"/>
    </location>
</feature>
<proteinExistence type="inferred from homology"/>
<evidence type="ECO:0000256" key="1">
    <source>
        <dbReference type="ARBA" id="ARBA00008306"/>
    </source>
</evidence>
<dbReference type="PANTHER" id="PTHR16255">
    <property type="entry name" value="REQUIRED FOR MEIOTIC NUCLEAR DIVISION PROTEIN 1 HOMOLOG"/>
    <property type="match status" value="1"/>
</dbReference>
<dbReference type="Gene3D" id="1.50.10.10">
    <property type="match status" value="1"/>
</dbReference>
<dbReference type="Pfam" id="PF02582">
    <property type="entry name" value="DUF155"/>
    <property type="match status" value="1"/>
</dbReference>
<dbReference type="RefSeq" id="XP_038748078.1">
    <property type="nucleotide sequence ID" value="XM_038886828.1"/>
</dbReference>
<keyword evidence="3" id="KW-0812">Transmembrane</keyword>
<dbReference type="Gene3D" id="2.60.120.260">
    <property type="entry name" value="Galactose-binding domain-like"/>
    <property type="match status" value="1"/>
</dbReference>
<name>A0A9P6IA78_9PEZI</name>
<evidence type="ECO:0008006" key="8">
    <source>
        <dbReference type="Google" id="ProtNLM"/>
    </source>
</evidence>
<evidence type="ECO:0000256" key="3">
    <source>
        <dbReference type="SAM" id="Phobius"/>
    </source>
</evidence>
<evidence type="ECO:0000313" key="6">
    <source>
        <dbReference type="EMBL" id="KAF9878617.1"/>
    </source>
</evidence>